<evidence type="ECO:0000256" key="1">
    <source>
        <dbReference type="SAM" id="Phobius"/>
    </source>
</evidence>
<keyword evidence="4" id="KW-1185">Reference proteome</keyword>
<feature type="signal peptide" evidence="2">
    <location>
        <begin position="1"/>
        <end position="27"/>
    </location>
</feature>
<evidence type="ECO:0000313" key="3">
    <source>
        <dbReference type="EMBL" id="MBD9355283.1"/>
    </source>
</evidence>
<protein>
    <recommendedName>
        <fullName evidence="5">PEP-CTERM protein-sorting domain-containing protein</fullName>
    </recommendedName>
</protein>
<dbReference type="SUPFAM" id="SSF56524">
    <property type="entry name" value="Oxidoreductase molybdopterin-binding domain"/>
    <property type="match status" value="1"/>
</dbReference>
<reference evidence="3 4" key="1">
    <citation type="submission" date="2020-09" db="EMBL/GenBank/DDBJ databases">
        <title>Methylomonas albis sp. nov. and Methylomonas fluvii sp. nov.: Two cold-adapted methanotrophs from the River Elbe and an amended description of Methylovulum psychrotolerans strain Eb1.</title>
        <authorList>
            <person name="Bussmann I.K."/>
            <person name="Klings K.-W."/>
            <person name="Warnstedt J."/>
            <person name="Hoppert M."/>
            <person name="Saborowski A."/>
            <person name="Horn F."/>
            <person name="Liebner S."/>
        </authorList>
    </citation>
    <scope>NUCLEOTIDE SEQUENCE [LARGE SCALE GENOMIC DNA]</scope>
    <source>
        <strain evidence="3 4">EbA</strain>
    </source>
</reference>
<gene>
    <name evidence="3" type="ORF">IE877_05225</name>
</gene>
<accession>A0ABR9CZ79</accession>
<dbReference type="RefSeq" id="WP_192373674.1">
    <property type="nucleotide sequence ID" value="NZ_CAJHIV010000001.1"/>
</dbReference>
<comment type="caution">
    <text evidence="3">The sequence shown here is derived from an EMBL/GenBank/DDBJ whole genome shotgun (WGS) entry which is preliminary data.</text>
</comment>
<sequence length="336" mass="33679">MQNSKPNLRTAAIASVFLLSLSATAEASVALSGFVKSTSPASFSIADLQGFGSTSTVTVGGNTYTGVSLYSYLNSYVDKDPAAKNDILRDYVVATGTSGSTVYTMGNLLGSGFGTQNDIIAFSDSQGLLSAPSLIAADGASVSALTSLNIGHVAYQGSAPGGASTSFSIGGAVSSPANYTAADLPGSLSPTTVFNKPNGSALATGGATGFTGVSLYELLVSAGISNDPAALLRSYVIATGTDNYTAVYALEEIMPQFGNQGDLLAYADGIGGALGGSGFARTVVPGDLKGGRFMSNLNGLTVVTLPAAVPVPPAAILMLSGLFGIACSSRRKRWAA</sequence>
<dbReference type="EMBL" id="JACXSS010000001">
    <property type="protein sequence ID" value="MBD9355283.1"/>
    <property type="molecule type" value="Genomic_DNA"/>
</dbReference>
<keyword evidence="1" id="KW-0472">Membrane</keyword>
<name>A0ABR9CZ79_9GAMM</name>
<keyword evidence="2" id="KW-0732">Signal</keyword>
<evidence type="ECO:0000313" key="4">
    <source>
        <dbReference type="Proteomes" id="UP000652176"/>
    </source>
</evidence>
<evidence type="ECO:0008006" key="5">
    <source>
        <dbReference type="Google" id="ProtNLM"/>
    </source>
</evidence>
<keyword evidence="1" id="KW-1133">Transmembrane helix</keyword>
<feature type="chain" id="PRO_5047051598" description="PEP-CTERM protein-sorting domain-containing protein" evidence="2">
    <location>
        <begin position="28"/>
        <end position="336"/>
    </location>
</feature>
<organism evidence="3 4">
    <name type="scientific">Methylomonas albis</name>
    <dbReference type="NCBI Taxonomy" id="1854563"/>
    <lineage>
        <taxon>Bacteria</taxon>
        <taxon>Pseudomonadati</taxon>
        <taxon>Pseudomonadota</taxon>
        <taxon>Gammaproteobacteria</taxon>
        <taxon>Methylococcales</taxon>
        <taxon>Methylococcaceae</taxon>
        <taxon>Methylomonas</taxon>
    </lineage>
</organism>
<dbReference type="InterPro" id="IPR036374">
    <property type="entry name" value="OxRdtase_Mopterin-bd_sf"/>
</dbReference>
<proteinExistence type="predicted"/>
<feature type="transmembrane region" description="Helical" evidence="1">
    <location>
        <begin position="307"/>
        <end position="327"/>
    </location>
</feature>
<keyword evidence="1" id="KW-0812">Transmembrane</keyword>
<dbReference type="Proteomes" id="UP000652176">
    <property type="component" value="Unassembled WGS sequence"/>
</dbReference>
<evidence type="ECO:0000256" key="2">
    <source>
        <dbReference type="SAM" id="SignalP"/>
    </source>
</evidence>